<dbReference type="Proteomes" id="UP001597387">
    <property type="component" value="Unassembled WGS sequence"/>
</dbReference>
<dbReference type="RefSeq" id="WP_255903791.1">
    <property type="nucleotide sequence ID" value="NZ_JAFMZO010000003.1"/>
</dbReference>
<dbReference type="Pfam" id="PF00512">
    <property type="entry name" value="HisKA"/>
    <property type="match status" value="1"/>
</dbReference>
<evidence type="ECO:0000259" key="14">
    <source>
        <dbReference type="PROSITE" id="PS50109"/>
    </source>
</evidence>
<dbReference type="InterPro" id="IPR005467">
    <property type="entry name" value="His_kinase_dom"/>
</dbReference>
<gene>
    <name evidence="15" type="ORF">ACFSJU_08090</name>
</gene>
<dbReference type="Gene3D" id="3.30.565.10">
    <property type="entry name" value="Histidine kinase-like ATPase, C-terminal domain"/>
    <property type="match status" value="1"/>
</dbReference>
<evidence type="ECO:0000256" key="4">
    <source>
        <dbReference type="ARBA" id="ARBA00022553"/>
    </source>
</evidence>
<dbReference type="InterPro" id="IPR004358">
    <property type="entry name" value="Sig_transdc_His_kin-like_C"/>
</dbReference>
<evidence type="ECO:0000256" key="13">
    <source>
        <dbReference type="SAM" id="Coils"/>
    </source>
</evidence>
<protein>
    <recommendedName>
        <fullName evidence="3">histidine kinase</fullName>
        <ecNumber evidence="3">2.7.13.3</ecNumber>
    </recommendedName>
</protein>
<evidence type="ECO:0000256" key="10">
    <source>
        <dbReference type="ARBA" id="ARBA00022989"/>
    </source>
</evidence>
<dbReference type="InterPro" id="IPR003594">
    <property type="entry name" value="HATPase_dom"/>
</dbReference>
<dbReference type="InterPro" id="IPR003661">
    <property type="entry name" value="HisK_dim/P_dom"/>
</dbReference>
<dbReference type="SUPFAM" id="SSF55785">
    <property type="entry name" value="PYP-like sensor domain (PAS domain)"/>
    <property type="match status" value="1"/>
</dbReference>
<keyword evidence="7" id="KW-0547">Nucleotide-binding</keyword>
<evidence type="ECO:0000256" key="11">
    <source>
        <dbReference type="ARBA" id="ARBA00023012"/>
    </source>
</evidence>
<dbReference type="PROSITE" id="PS50109">
    <property type="entry name" value="HIS_KIN"/>
    <property type="match status" value="1"/>
</dbReference>
<dbReference type="InterPro" id="IPR036890">
    <property type="entry name" value="HATPase_C_sf"/>
</dbReference>
<comment type="catalytic activity">
    <reaction evidence="1">
        <text>ATP + protein L-histidine = ADP + protein N-phospho-L-histidine.</text>
        <dbReference type="EC" id="2.7.13.3"/>
    </reaction>
</comment>
<dbReference type="InterPro" id="IPR036097">
    <property type="entry name" value="HisK_dim/P_sf"/>
</dbReference>
<keyword evidence="5" id="KW-0808">Transferase</keyword>
<evidence type="ECO:0000256" key="1">
    <source>
        <dbReference type="ARBA" id="ARBA00000085"/>
    </source>
</evidence>
<dbReference type="CDD" id="cd00130">
    <property type="entry name" value="PAS"/>
    <property type="match status" value="1"/>
</dbReference>
<dbReference type="PANTHER" id="PTHR42878">
    <property type="entry name" value="TWO-COMPONENT HISTIDINE KINASE"/>
    <property type="match status" value="1"/>
</dbReference>
<feature type="domain" description="Histidine kinase" evidence="14">
    <location>
        <begin position="160"/>
        <end position="374"/>
    </location>
</feature>
<dbReference type="PANTHER" id="PTHR42878:SF7">
    <property type="entry name" value="SENSOR HISTIDINE KINASE GLRK"/>
    <property type="match status" value="1"/>
</dbReference>
<feature type="coiled-coil region" evidence="13">
    <location>
        <begin position="4"/>
        <end position="31"/>
    </location>
</feature>
<dbReference type="NCBIfam" id="TIGR00229">
    <property type="entry name" value="sensory_box"/>
    <property type="match status" value="1"/>
</dbReference>
<dbReference type="SMART" id="SM00388">
    <property type="entry name" value="HisKA"/>
    <property type="match status" value="1"/>
</dbReference>
<sequence>MENIKSLNAQIEKLKEENRKLNSELSEQRIGGDRFKTIFETSQLGNKIISSDLEILEVNPALVKLLGYSSKQDIIGTKIRDYSPEGHQKHWAILQKELWEKKTPYFNLETCLCKKNGAIIWVHVTSVLFKDGDQTYGYTIIEDITRQYKEKIKKEEFISVASHELKTPITTMKASLQLMNRMISNEKDFPSKILKLSQDAEKYTAKLSYLVGDLLNLSNFEQGEMTLNKTDFKLSELINECCNHVRLEGKYTITYKGDLSVELNADKYKIDQVLVNLVNNAIKYAPDSPEIIIKVDSLKNFHRISVIDAGKGIPSENIPHLFERYYQVNKKAKNPGLGLGLYISSEIIRVHEGEIGVKSQVGKGSTFWFTIPKR</sequence>
<evidence type="ECO:0000256" key="3">
    <source>
        <dbReference type="ARBA" id="ARBA00012438"/>
    </source>
</evidence>
<evidence type="ECO:0000256" key="9">
    <source>
        <dbReference type="ARBA" id="ARBA00022840"/>
    </source>
</evidence>
<dbReference type="SUPFAM" id="SSF47384">
    <property type="entry name" value="Homodimeric domain of signal transducing histidine kinase"/>
    <property type="match status" value="1"/>
</dbReference>
<organism evidence="15 16">
    <name type="scientific">Paradesertivirga mongoliensis</name>
    <dbReference type="NCBI Taxonomy" id="2100740"/>
    <lineage>
        <taxon>Bacteria</taxon>
        <taxon>Pseudomonadati</taxon>
        <taxon>Bacteroidota</taxon>
        <taxon>Sphingobacteriia</taxon>
        <taxon>Sphingobacteriales</taxon>
        <taxon>Sphingobacteriaceae</taxon>
        <taxon>Paradesertivirga</taxon>
    </lineage>
</organism>
<dbReference type="PRINTS" id="PR00344">
    <property type="entry name" value="BCTRLSENSOR"/>
</dbReference>
<dbReference type="Gene3D" id="1.10.287.130">
    <property type="match status" value="1"/>
</dbReference>
<proteinExistence type="predicted"/>
<dbReference type="CDD" id="cd00082">
    <property type="entry name" value="HisKA"/>
    <property type="match status" value="1"/>
</dbReference>
<keyword evidence="10" id="KW-1133">Transmembrane helix</keyword>
<dbReference type="InterPro" id="IPR035965">
    <property type="entry name" value="PAS-like_dom_sf"/>
</dbReference>
<keyword evidence="11" id="KW-0902">Two-component regulatory system</keyword>
<evidence type="ECO:0000313" key="15">
    <source>
        <dbReference type="EMBL" id="MFD2162350.1"/>
    </source>
</evidence>
<evidence type="ECO:0000256" key="6">
    <source>
        <dbReference type="ARBA" id="ARBA00022692"/>
    </source>
</evidence>
<keyword evidence="12" id="KW-0472">Membrane</keyword>
<accession>A0ABW4ZKA3</accession>
<dbReference type="InterPro" id="IPR000014">
    <property type="entry name" value="PAS"/>
</dbReference>
<evidence type="ECO:0000256" key="5">
    <source>
        <dbReference type="ARBA" id="ARBA00022679"/>
    </source>
</evidence>
<dbReference type="SUPFAM" id="SSF55874">
    <property type="entry name" value="ATPase domain of HSP90 chaperone/DNA topoisomerase II/histidine kinase"/>
    <property type="match status" value="1"/>
</dbReference>
<dbReference type="CDD" id="cd00075">
    <property type="entry name" value="HATPase"/>
    <property type="match status" value="1"/>
</dbReference>
<keyword evidence="4" id="KW-0597">Phosphoprotein</keyword>
<dbReference type="Pfam" id="PF02518">
    <property type="entry name" value="HATPase_c"/>
    <property type="match status" value="1"/>
</dbReference>
<name>A0ABW4ZKA3_9SPHI</name>
<comment type="caution">
    <text evidence="15">The sequence shown here is derived from an EMBL/GenBank/DDBJ whole genome shotgun (WGS) entry which is preliminary data.</text>
</comment>
<reference evidence="16" key="1">
    <citation type="journal article" date="2019" name="Int. J. Syst. Evol. Microbiol.">
        <title>The Global Catalogue of Microorganisms (GCM) 10K type strain sequencing project: providing services to taxonomists for standard genome sequencing and annotation.</title>
        <authorList>
            <consortium name="The Broad Institute Genomics Platform"/>
            <consortium name="The Broad Institute Genome Sequencing Center for Infectious Disease"/>
            <person name="Wu L."/>
            <person name="Ma J."/>
        </authorList>
    </citation>
    <scope>NUCLEOTIDE SEQUENCE [LARGE SCALE GENOMIC DNA]</scope>
    <source>
        <strain evidence="16">KCTC 42217</strain>
    </source>
</reference>
<keyword evidence="8" id="KW-0418">Kinase</keyword>
<evidence type="ECO:0000256" key="2">
    <source>
        <dbReference type="ARBA" id="ARBA00004141"/>
    </source>
</evidence>
<dbReference type="SMART" id="SM00091">
    <property type="entry name" value="PAS"/>
    <property type="match status" value="1"/>
</dbReference>
<dbReference type="EC" id="2.7.13.3" evidence="3"/>
<dbReference type="Pfam" id="PF13426">
    <property type="entry name" value="PAS_9"/>
    <property type="match status" value="1"/>
</dbReference>
<keyword evidence="16" id="KW-1185">Reference proteome</keyword>
<evidence type="ECO:0000256" key="7">
    <source>
        <dbReference type="ARBA" id="ARBA00022741"/>
    </source>
</evidence>
<dbReference type="Gene3D" id="3.30.450.20">
    <property type="entry name" value="PAS domain"/>
    <property type="match status" value="1"/>
</dbReference>
<dbReference type="EMBL" id="JBHUHZ010000001">
    <property type="protein sequence ID" value="MFD2162350.1"/>
    <property type="molecule type" value="Genomic_DNA"/>
</dbReference>
<keyword evidence="6" id="KW-0812">Transmembrane</keyword>
<evidence type="ECO:0000256" key="8">
    <source>
        <dbReference type="ARBA" id="ARBA00022777"/>
    </source>
</evidence>
<dbReference type="GO" id="GO:0005524">
    <property type="term" value="F:ATP binding"/>
    <property type="evidence" value="ECO:0007669"/>
    <property type="project" value="UniProtKB-KW"/>
</dbReference>
<keyword evidence="9 15" id="KW-0067">ATP-binding</keyword>
<keyword evidence="13" id="KW-0175">Coiled coil</keyword>
<comment type="subcellular location">
    <subcellularLocation>
        <location evidence="2">Membrane</location>
        <topology evidence="2">Multi-pass membrane protein</topology>
    </subcellularLocation>
</comment>
<dbReference type="InterPro" id="IPR050351">
    <property type="entry name" value="BphY/WalK/GraS-like"/>
</dbReference>
<evidence type="ECO:0000256" key="12">
    <source>
        <dbReference type="ARBA" id="ARBA00023136"/>
    </source>
</evidence>
<evidence type="ECO:0000313" key="16">
    <source>
        <dbReference type="Proteomes" id="UP001597387"/>
    </source>
</evidence>
<dbReference type="SMART" id="SM00387">
    <property type="entry name" value="HATPase_c"/>
    <property type="match status" value="1"/>
</dbReference>